<evidence type="ECO:0000256" key="4">
    <source>
        <dbReference type="ARBA" id="ARBA00022989"/>
    </source>
</evidence>
<dbReference type="NCBIfam" id="NF041549">
    <property type="entry name" value="PssD"/>
    <property type="match status" value="1"/>
</dbReference>
<dbReference type="Proteomes" id="UP000095141">
    <property type="component" value="Unassembled WGS sequence"/>
</dbReference>
<sequence length="153" mass="17883">MSKILFTASSGGHLSELTQLKKIILNNTSFLLTEKSEELSDSYIYQRVFYTNPINRKEKLFIIKFIKLFFKSMILYLKVKPDIVISTGALATVPICLISKMFNKKIIYIESFARIYDPSLTGKIMYRFADVFIIQWKELKKFYPKAKYFGGIF</sequence>
<dbReference type="AlphaFoldDB" id="A0A1C2G5U3"/>
<dbReference type="GO" id="GO:0006488">
    <property type="term" value="P:dolichol-linked oligosaccharide biosynthetic process"/>
    <property type="evidence" value="ECO:0007669"/>
    <property type="project" value="InterPro"/>
</dbReference>
<evidence type="ECO:0000313" key="6">
    <source>
        <dbReference type="EMBL" id="OCX46836.1"/>
    </source>
</evidence>
<dbReference type="PANTHER" id="PTHR12154:SF4">
    <property type="entry name" value="UDP-N-ACETYLGLUCOSAMINE TRANSFERASE SUBUNIT ALG14 HOMOLOG"/>
    <property type="match status" value="1"/>
</dbReference>
<comment type="subcellular location">
    <subcellularLocation>
        <location evidence="1">Endoplasmic reticulum membrane</location>
        <topology evidence="1">Single-pass membrane protein</topology>
    </subcellularLocation>
</comment>
<dbReference type="GO" id="GO:0004577">
    <property type="term" value="F:N-acetylglucosaminyldiphosphodolichol N-acetylglucosaminyltransferase activity"/>
    <property type="evidence" value="ECO:0007669"/>
    <property type="project" value="TreeGrafter"/>
</dbReference>
<dbReference type="PANTHER" id="PTHR12154">
    <property type="entry name" value="GLYCOSYL TRANSFERASE-RELATED"/>
    <property type="match status" value="1"/>
</dbReference>
<proteinExistence type="predicted"/>
<dbReference type="SUPFAM" id="SSF53756">
    <property type="entry name" value="UDP-Glycosyltransferase/glycogen phosphorylase"/>
    <property type="match status" value="1"/>
</dbReference>
<dbReference type="RefSeq" id="WP_066035983.1">
    <property type="nucleotide sequence ID" value="NZ_CP136906.1"/>
</dbReference>
<evidence type="ECO:0000256" key="5">
    <source>
        <dbReference type="ARBA" id="ARBA00023136"/>
    </source>
</evidence>
<dbReference type="Pfam" id="PF08660">
    <property type="entry name" value="Alg14"/>
    <property type="match status" value="1"/>
</dbReference>
<keyword evidence="5" id="KW-0472">Membrane</keyword>
<name>A0A1C2G5U3_LIMRT</name>
<evidence type="ECO:0000256" key="2">
    <source>
        <dbReference type="ARBA" id="ARBA00022692"/>
    </source>
</evidence>
<dbReference type="Gene3D" id="3.40.50.2000">
    <property type="entry name" value="Glycogen Phosphorylase B"/>
    <property type="match status" value="1"/>
</dbReference>
<comment type="caution">
    <text evidence="6">The sequence shown here is derived from an EMBL/GenBank/DDBJ whole genome shotgun (WGS) entry which is preliminary data.</text>
</comment>
<evidence type="ECO:0000256" key="1">
    <source>
        <dbReference type="ARBA" id="ARBA00004389"/>
    </source>
</evidence>
<accession>A0A1C2G5U3</accession>
<keyword evidence="2" id="KW-0812">Transmembrane</keyword>
<protein>
    <submittedName>
        <fullName evidence="6">Polysaccharide biosynthesis protein</fullName>
    </submittedName>
</protein>
<dbReference type="InterPro" id="IPR013969">
    <property type="entry name" value="Oligosacch_biosynth_Alg14"/>
</dbReference>
<organism evidence="6 7">
    <name type="scientific">Limosilactobacillus reuteri</name>
    <name type="common">Lactobacillus reuteri</name>
    <dbReference type="NCBI Taxonomy" id="1598"/>
    <lineage>
        <taxon>Bacteria</taxon>
        <taxon>Bacillati</taxon>
        <taxon>Bacillota</taxon>
        <taxon>Bacilli</taxon>
        <taxon>Lactobacillales</taxon>
        <taxon>Lactobacillaceae</taxon>
        <taxon>Limosilactobacillus</taxon>
    </lineage>
</organism>
<keyword evidence="3" id="KW-0256">Endoplasmic reticulum</keyword>
<keyword evidence="4" id="KW-1133">Transmembrane helix</keyword>
<reference evidence="6 7" key="1">
    <citation type="submission" date="2016-08" db="EMBL/GenBank/DDBJ databases">
        <title>Probiotic bacterium isolated from chicken gut.</title>
        <authorList>
            <person name="Levy J.L."/>
            <person name="Hassan H.M."/>
            <person name="Mendoza M.A."/>
        </authorList>
    </citation>
    <scope>NUCLEOTIDE SEQUENCE [LARGE SCALE GENOMIC DNA]</scope>
    <source>
        <strain evidence="6 7">P43</strain>
    </source>
</reference>
<evidence type="ECO:0000313" key="7">
    <source>
        <dbReference type="Proteomes" id="UP000095141"/>
    </source>
</evidence>
<dbReference type="EMBL" id="MCNS01000018">
    <property type="protein sequence ID" value="OCX46836.1"/>
    <property type="molecule type" value="Genomic_DNA"/>
</dbReference>
<gene>
    <name evidence="6" type="ORF">BFD03_08965</name>
</gene>
<evidence type="ECO:0000256" key="3">
    <source>
        <dbReference type="ARBA" id="ARBA00022824"/>
    </source>
</evidence>